<dbReference type="PANTHER" id="PTHR23131:SF0">
    <property type="entry name" value="ENDORIBONUCLEASE LACTB2"/>
    <property type="match status" value="1"/>
</dbReference>
<keyword evidence="2" id="KW-0378">Hydrolase</keyword>
<feature type="domain" description="Metallo-beta-lactamase" evidence="1">
    <location>
        <begin position="46"/>
        <end position="215"/>
    </location>
</feature>
<dbReference type="CDD" id="cd16278">
    <property type="entry name" value="metallo-hydrolase-like_MBL-fold"/>
    <property type="match status" value="1"/>
</dbReference>
<evidence type="ECO:0000313" key="3">
    <source>
        <dbReference type="Proteomes" id="UP000185494"/>
    </source>
</evidence>
<dbReference type="STRING" id="257708.RGI145_06600"/>
<dbReference type="Pfam" id="PF17778">
    <property type="entry name" value="WHD_BLACT"/>
    <property type="match status" value="1"/>
</dbReference>
<proteinExistence type="predicted"/>
<dbReference type="GO" id="GO:0016787">
    <property type="term" value="F:hydrolase activity"/>
    <property type="evidence" value="ECO:0007669"/>
    <property type="project" value="UniProtKB-KW"/>
</dbReference>
<dbReference type="AlphaFoldDB" id="A0A1L7ADD9"/>
<dbReference type="InterPro" id="IPR001279">
    <property type="entry name" value="Metallo-B-lactamas"/>
</dbReference>
<dbReference type="SUPFAM" id="SSF56281">
    <property type="entry name" value="Metallo-hydrolase/oxidoreductase"/>
    <property type="match status" value="1"/>
</dbReference>
<organism evidence="2 3">
    <name type="scientific">Roseomonas gilardii</name>
    <dbReference type="NCBI Taxonomy" id="257708"/>
    <lineage>
        <taxon>Bacteria</taxon>
        <taxon>Pseudomonadati</taxon>
        <taxon>Pseudomonadota</taxon>
        <taxon>Alphaproteobacteria</taxon>
        <taxon>Acetobacterales</taxon>
        <taxon>Roseomonadaceae</taxon>
        <taxon>Roseomonas</taxon>
    </lineage>
</organism>
<dbReference type="Gene3D" id="3.60.15.10">
    <property type="entry name" value="Ribonuclease Z/Hydroxyacylglutathione hydrolase-like"/>
    <property type="match status" value="1"/>
</dbReference>
<dbReference type="InterPro" id="IPR036866">
    <property type="entry name" value="RibonucZ/Hydroxyglut_hydro"/>
</dbReference>
<dbReference type="KEGG" id="rgi:RGI145_06600"/>
<dbReference type="InterPro" id="IPR036388">
    <property type="entry name" value="WH-like_DNA-bd_sf"/>
</dbReference>
<dbReference type="Proteomes" id="UP000185494">
    <property type="component" value="Chromosome 1"/>
</dbReference>
<dbReference type="Gene3D" id="1.10.10.10">
    <property type="entry name" value="Winged helix-like DNA-binding domain superfamily/Winged helix DNA-binding domain"/>
    <property type="match status" value="1"/>
</dbReference>
<protein>
    <submittedName>
        <fullName evidence="2">MBL fold metallo-hydrolase</fullName>
    </submittedName>
</protein>
<evidence type="ECO:0000259" key="1">
    <source>
        <dbReference type="SMART" id="SM00849"/>
    </source>
</evidence>
<dbReference type="SMART" id="SM00849">
    <property type="entry name" value="Lactamase_B"/>
    <property type="match status" value="1"/>
</dbReference>
<dbReference type="EMBL" id="CP015583">
    <property type="protein sequence ID" value="APT56825.1"/>
    <property type="molecule type" value="Genomic_DNA"/>
</dbReference>
<sequence>MSIPFLTEDDLPPGEAREVVAGDAAGGIPPVRRLLCGNAGPLTFRGTNTWLIGRGEVTLLDPGPEDAAHRDAILRATRGERITRILVSHTHLDHSEGAPALAAATGAPVLAWGPHPTPPEAGGMGADHAFRPDALLADGAAVEGGGWRLRALHTPGHCANHLCFVTEGPGLLFSADLAMSWSTSVVSPPDGDMADYMRSLARIAARDDRLMLPGHGPVLPRPAPFLAALVRHREAREAKVLAALRAAAGRVSAEDLVPPVYGPALDPRLVRGAARSLLAHLLKLTAEGQARQEAGGFRASPG</sequence>
<dbReference type="PANTHER" id="PTHR23131">
    <property type="entry name" value="ENDORIBONUCLEASE LACTB2"/>
    <property type="match status" value="1"/>
</dbReference>
<dbReference type="InterPro" id="IPR041516">
    <property type="entry name" value="LACTB2_WH"/>
</dbReference>
<dbReference type="RefSeq" id="WP_075797749.1">
    <property type="nucleotide sequence ID" value="NZ_CP015583.1"/>
</dbReference>
<gene>
    <name evidence="2" type="ORF">RGI145_06600</name>
</gene>
<dbReference type="Pfam" id="PF00753">
    <property type="entry name" value="Lactamase_B"/>
    <property type="match status" value="1"/>
</dbReference>
<name>A0A1L7ADD9_9PROT</name>
<reference evidence="2 3" key="1">
    <citation type="submission" date="2016-05" db="EMBL/GenBank/DDBJ databases">
        <title>Complete Genome and Methylome Analysis of Psychrotrophic Bacterial Isolates from Antarctic Lake Untersee.</title>
        <authorList>
            <person name="Fomenkov A."/>
            <person name="Akimov V.N."/>
            <person name="Vasilyeva L.V."/>
            <person name="Andersen D."/>
            <person name="Vincze T."/>
            <person name="Roberts R.J."/>
        </authorList>
    </citation>
    <scope>NUCLEOTIDE SEQUENCE [LARGE SCALE GENOMIC DNA]</scope>
    <source>
        <strain evidence="2 3">U14-5</strain>
    </source>
</reference>
<accession>A0A1L7ADD9</accession>
<dbReference type="eggNOG" id="COG0491">
    <property type="taxonomic scope" value="Bacteria"/>
</dbReference>
<dbReference type="InterPro" id="IPR050662">
    <property type="entry name" value="Sec-metab_biosynth-thioest"/>
</dbReference>
<evidence type="ECO:0000313" key="2">
    <source>
        <dbReference type="EMBL" id="APT56825.1"/>
    </source>
</evidence>